<evidence type="ECO:0000313" key="2">
    <source>
        <dbReference type="EMBL" id="KAK7436753.1"/>
    </source>
</evidence>
<dbReference type="Proteomes" id="UP001498398">
    <property type="component" value="Unassembled WGS sequence"/>
</dbReference>
<name>A0ABR1IR52_9AGAR</name>
<feature type="region of interest" description="Disordered" evidence="1">
    <location>
        <begin position="124"/>
        <end position="181"/>
    </location>
</feature>
<gene>
    <name evidence="3" type="ORF">VKT23_009818</name>
    <name evidence="2" type="ORF">VKT23_019008</name>
</gene>
<protein>
    <submittedName>
        <fullName evidence="2">Uncharacterized protein</fullName>
    </submittedName>
</protein>
<proteinExistence type="predicted"/>
<accession>A0ABR1IR52</accession>
<reference evidence="2 4" key="1">
    <citation type="submission" date="2024-01" db="EMBL/GenBank/DDBJ databases">
        <title>A draft genome for the cacao thread blight pathogen Marasmiellus scandens.</title>
        <authorList>
            <person name="Baruah I.K."/>
            <person name="Leung J."/>
            <person name="Bukari Y."/>
            <person name="Amoako-Attah I."/>
            <person name="Meinhardt L.W."/>
            <person name="Bailey B.A."/>
            <person name="Cohen S.P."/>
        </authorList>
    </citation>
    <scope>NUCLEOTIDE SEQUENCE [LARGE SCALE GENOMIC DNA]</scope>
    <source>
        <strain evidence="2 4">GH-19</strain>
    </source>
</reference>
<sequence length="299" mass="32570">MARINRDGELTTPQVSTPHSHPGPYMSCAQSNLTENYIRSGDAFTGRRTAESSVADSEVPRLFKIFPALRALHEARKSMPSSKLTSDKRPASNWESYTPVQHQRASVIPASAFVDPKTSPRAGLNGHSYFGRPLTPYPQPSPGETFENSSTPSLIHPSDEGYDDSPLNSLPSSPSRVSSPQGSYAYLPNHNFVPLWTTIGSTGPANSADRTVIYRTPAYLFTPPGLPDVDKAREEAARARLDYKANLPCLPDCLCCDVDEFHMPVQEVSGLLQEVEDHISEIGSSSGSESGDSVLQTEY</sequence>
<dbReference type="EMBL" id="JBANRG010000091">
    <property type="protein sequence ID" value="KAK7436753.1"/>
    <property type="molecule type" value="Genomic_DNA"/>
</dbReference>
<evidence type="ECO:0000313" key="3">
    <source>
        <dbReference type="EMBL" id="KAK7458810.1"/>
    </source>
</evidence>
<feature type="compositionally biased region" description="Low complexity" evidence="1">
    <location>
        <begin position="281"/>
        <end position="293"/>
    </location>
</feature>
<organism evidence="2 4">
    <name type="scientific">Marasmiellus scandens</name>
    <dbReference type="NCBI Taxonomy" id="2682957"/>
    <lineage>
        <taxon>Eukaryota</taxon>
        <taxon>Fungi</taxon>
        <taxon>Dikarya</taxon>
        <taxon>Basidiomycota</taxon>
        <taxon>Agaricomycotina</taxon>
        <taxon>Agaricomycetes</taxon>
        <taxon>Agaricomycetidae</taxon>
        <taxon>Agaricales</taxon>
        <taxon>Marasmiineae</taxon>
        <taxon>Omphalotaceae</taxon>
        <taxon>Marasmiellus</taxon>
    </lineage>
</organism>
<comment type="caution">
    <text evidence="2">The sequence shown here is derived from an EMBL/GenBank/DDBJ whole genome shotgun (WGS) entry which is preliminary data.</text>
</comment>
<evidence type="ECO:0000256" key="1">
    <source>
        <dbReference type="SAM" id="MobiDB-lite"/>
    </source>
</evidence>
<dbReference type="EMBL" id="JBANRG010000017">
    <property type="protein sequence ID" value="KAK7458810.1"/>
    <property type="molecule type" value="Genomic_DNA"/>
</dbReference>
<evidence type="ECO:0000313" key="4">
    <source>
        <dbReference type="Proteomes" id="UP001498398"/>
    </source>
</evidence>
<feature type="region of interest" description="Disordered" evidence="1">
    <location>
        <begin position="280"/>
        <end position="299"/>
    </location>
</feature>
<feature type="region of interest" description="Disordered" evidence="1">
    <location>
        <begin position="1"/>
        <end position="24"/>
    </location>
</feature>
<keyword evidence="4" id="KW-1185">Reference proteome</keyword>
<feature type="compositionally biased region" description="Low complexity" evidence="1">
    <location>
        <begin position="165"/>
        <end position="181"/>
    </location>
</feature>